<dbReference type="Pfam" id="PF03756">
    <property type="entry name" value="AfsA"/>
    <property type="match status" value="2"/>
</dbReference>
<name>A0ABT2J552_9PSEU</name>
<organism evidence="2 3">
    <name type="scientific">Actinophytocola gossypii</name>
    <dbReference type="NCBI Taxonomy" id="2812003"/>
    <lineage>
        <taxon>Bacteria</taxon>
        <taxon>Bacillati</taxon>
        <taxon>Actinomycetota</taxon>
        <taxon>Actinomycetes</taxon>
        <taxon>Pseudonocardiales</taxon>
        <taxon>Pseudonocardiaceae</taxon>
    </lineage>
</organism>
<protein>
    <recommendedName>
        <fullName evidence="1">A-factor biosynthesis hotdog domain-containing protein</fullName>
    </recommendedName>
</protein>
<evidence type="ECO:0000259" key="1">
    <source>
        <dbReference type="Pfam" id="PF03756"/>
    </source>
</evidence>
<dbReference type="Proteomes" id="UP001156441">
    <property type="component" value="Unassembled WGS sequence"/>
</dbReference>
<evidence type="ECO:0000313" key="2">
    <source>
        <dbReference type="EMBL" id="MCT2582806.1"/>
    </source>
</evidence>
<dbReference type="RefSeq" id="WP_260190141.1">
    <property type="nucleotide sequence ID" value="NZ_JAFFZE010000006.1"/>
</dbReference>
<dbReference type="NCBIfam" id="NF041195">
    <property type="entry name" value="ScbA_BarX_GamBu"/>
    <property type="match status" value="1"/>
</dbReference>
<sequence length="314" mass="34328">MTTMTIGQAESSQGLGSAEPLLVKQTVPPRLIRRINSSDVFVTQLGIVAEDVFEVGVRWPGSHSFYAPATPRWHDPLLFLESVREAGVLIAHAGYHIPMEFKFLTNQKWFHVDDPEGLRTNGGDPVDVTMRVTAKDIRRRAKSFAGMLFDVECYRDGSRIGTAAYRWSCVSSAGYARLRGQYRDALPEVPAGAAPVDHELVGRCASIDVMLADAPGENTWLLRVDPAHNVIYDHPMDHVPGNAIIEAGRQAALLASGMPEAIPVGGELDFHHYIEFDQPCTVTAHPVPGTNTIRLAFDQGDVRMADGSLDLCNG</sequence>
<feature type="domain" description="A-factor biosynthesis hotdog" evidence="1">
    <location>
        <begin position="200"/>
        <end position="307"/>
    </location>
</feature>
<dbReference type="InterPro" id="IPR047757">
    <property type="entry name" value="AfsA-like"/>
</dbReference>
<accession>A0ABT2J552</accession>
<dbReference type="EMBL" id="JAFFZE010000006">
    <property type="protein sequence ID" value="MCT2582806.1"/>
    <property type="molecule type" value="Genomic_DNA"/>
</dbReference>
<comment type="caution">
    <text evidence="2">The sequence shown here is derived from an EMBL/GenBank/DDBJ whole genome shotgun (WGS) entry which is preliminary data.</text>
</comment>
<gene>
    <name evidence="2" type="ORF">JT362_06700</name>
</gene>
<feature type="domain" description="A-factor biosynthesis hotdog" evidence="1">
    <location>
        <begin position="34"/>
        <end position="169"/>
    </location>
</feature>
<dbReference type="InterPro" id="IPR005509">
    <property type="entry name" value="AfsA_hotdog_dom"/>
</dbReference>
<proteinExistence type="predicted"/>
<evidence type="ECO:0000313" key="3">
    <source>
        <dbReference type="Proteomes" id="UP001156441"/>
    </source>
</evidence>
<reference evidence="2 3" key="1">
    <citation type="submission" date="2021-02" db="EMBL/GenBank/DDBJ databases">
        <title>Actinophytocola xerophila sp. nov., isolated from soil of cotton cropping field.</title>
        <authorList>
            <person name="Huang R."/>
            <person name="Chen X."/>
            <person name="Ge X."/>
            <person name="Liu W."/>
        </authorList>
    </citation>
    <scope>NUCLEOTIDE SEQUENCE [LARGE SCALE GENOMIC DNA]</scope>
    <source>
        <strain evidence="2 3">S1-96</strain>
    </source>
</reference>
<keyword evidence="3" id="KW-1185">Reference proteome</keyword>